<dbReference type="AlphaFoldDB" id="A0A9P7FR95"/>
<dbReference type="PANTHER" id="PTHR45527">
    <property type="entry name" value="NONRIBOSOMAL PEPTIDE SYNTHETASE"/>
    <property type="match status" value="1"/>
</dbReference>
<feature type="region of interest" description="Disordered" evidence="2">
    <location>
        <begin position="157"/>
        <end position="192"/>
    </location>
</feature>
<comment type="caution">
    <text evidence="3">The sequence shown here is derived from an EMBL/GenBank/DDBJ whole genome shotgun (WGS) entry which is preliminary data.</text>
</comment>
<reference evidence="3" key="2">
    <citation type="submission" date="2021-10" db="EMBL/GenBank/DDBJ databases">
        <title>Phylogenomics reveals ancestral predisposition of the termite-cultivated fungus Termitomyces towards a domesticated lifestyle.</title>
        <authorList>
            <person name="Auxier B."/>
            <person name="Grum-Grzhimaylo A."/>
            <person name="Cardenas M.E."/>
            <person name="Lodge J.D."/>
            <person name="Laessoe T."/>
            <person name="Pedersen O."/>
            <person name="Smith M.E."/>
            <person name="Kuyper T.W."/>
            <person name="Franco-Molano E.A."/>
            <person name="Baroni T.J."/>
            <person name="Aanen D.K."/>
        </authorList>
    </citation>
    <scope>NUCLEOTIDE SEQUENCE</scope>
    <source>
        <strain evidence="3">D49</strain>
    </source>
</reference>
<dbReference type="Gene3D" id="3.30.300.30">
    <property type="match status" value="1"/>
</dbReference>
<name>A0A9P7FR95_9AGAR</name>
<organism evidence="3 4">
    <name type="scientific">Sphagnurus paluster</name>
    <dbReference type="NCBI Taxonomy" id="117069"/>
    <lineage>
        <taxon>Eukaryota</taxon>
        <taxon>Fungi</taxon>
        <taxon>Dikarya</taxon>
        <taxon>Basidiomycota</taxon>
        <taxon>Agaricomycotina</taxon>
        <taxon>Agaricomycetes</taxon>
        <taxon>Agaricomycetidae</taxon>
        <taxon>Agaricales</taxon>
        <taxon>Tricholomatineae</taxon>
        <taxon>Lyophyllaceae</taxon>
        <taxon>Sphagnurus</taxon>
    </lineage>
</organism>
<dbReference type="EMBL" id="JABCKI010005901">
    <property type="protein sequence ID" value="KAG5636713.1"/>
    <property type="molecule type" value="Genomic_DNA"/>
</dbReference>
<feature type="compositionally biased region" description="Polar residues" evidence="2">
    <location>
        <begin position="175"/>
        <end position="192"/>
    </location>
</feature>
<dbReference type="GO" id="GO:0031177">
    <property type="term" value="F:phosphopantetheine binding"/>
    <property type="evidence" value="ECO:0007669"/>
    <property type="project" value="TreeGrafter"/>
</dbReference>
<evidence type="ECO:0000256" key="2">
    <source>
        <dbReference type="SAM" id="MobiDB-lite"/>
    </source>
</evidence>
<dbReference type="PANTHER" id="PTHR45527:SF1">
    <property type="entry name" value="FATTY ACID SYNTHASE"/>
    <property type="match status" value="1"/>
</dbReference>
<dbReference type="Proteomes" id="UP000717328">
    <property type="component" value="Unassembled WGS sequence"/>
</dbReference>
<evidence type="ECO:0000313" key="3">
    <source>
        <dbReference type="EMBL" id="KAG5636713.1"/>
    </source>
</evidence>
<dbReference type="GO" id="GO:0005737">
    <property type="term" value="C:cytoplasm"/>
    <property type="evidence" value="ECO:0007669"/>
    <property type="project" value="TreeGrafter"/>
</dbReference>
<evidence type="ECO:0000256" key="1">
    <source>
        <dbReference type="ARBA" id="ARBA00023268"/>
    </source>
</evidence>
<protein>
    <recommendedName>
        <fullName evidence="5">AMP-binding enzyme C-terminal domain-containing protein</fullName>
    </recommendedName>
</protein>
<feature type="region of interest" description="Disordered" evidence="2">
    <location>
        <begin position="104"/>
        <end position="132"/>
    </location>
</feature>
<dbReference type="SUPFAM" id="SSF56801">
    <property type="entry name" value="Acetyl-CoA synthetase-like"/>
    <property type="match status" value="1"/>
</dbReference>
<gene>
    <name evidence="3" type="ORF">H0H81_007109</name>
</gene>
<evidence type="ECO:0000313" key="4">
    <source>
        <dbReference type="Proteomes" id="UP000717328"/>
    </source>
</evidence>
<evidence type="ECO:0008006" key="5">
    <source>
        <dbReference type="Google" id="ProtNLM"/>
    </source>
</evidence>
<dbReference type="InterPro" id="IPR045851">
    <property type="entry name" value="AMP-bd_C_sf"/>
</dbReference>
<dbReference type="GO" id="GO:0044550">
    <property type="term" value="P:secondary metabolite biosynthetic process"/>
    <property type="evidence" value="ECO:0007669"/>
    <property type="project" value="TreeGrafter"/>
</dbReference>
<dbReference type="OrthoDB" id="408177at2759"/>
<reference evidence="3" key="1">
    <citation type="submission" date="2021-02" db="EMBL/GenBank/DDBJ databases">
        <authorList>
            <person name="Nieuwenhuis M."/>
            <person name="Van De Peppel L.J.J."/>
        </authorList>
    </citation>
    <scope>NUCLEOTIDE SEQUENCE</scope>
    <source>
        <strain evidence="3">D49</strain>
    </source>
</reference>
<dbReference type="GO" id="GO:0043041">
    <property type="term" value="P:amino acid activation for nonribosomal peptide biosynthetic process"/>
    <property type="evidence" value="ECO:0007669"/>
    <property type="project" value="TreeGrafter"/>
</dbReference>
<keyword evidence="1" id="KW-0511">Multifunctional enzyme</keyword>
<accession>A0A9P7FR95</accession>
<keyword evidence="4" id="KW-1185">Reference proteome</keyword>
<sequence length="228" mass="24800">MPSKLSLLNNEAHRQQGFRVELDGVAAAMETTPGVKVATAILIAGELWGFYAPKSVPEEDVKAATSRVQPHYAVPSHFVSVDKFPETANGKSDKRALEALAKASIEEQDVSSHPIPQPTVTREPVEKSNASVRSVDSVSTASTAFTAITALTASTAPTSLEGTPTSLSSDKKIQPATSSTLPHYEQDTQQQNTQPGWLHNLWYHFVSFYHTFIGFFTAREDALSTTRR</sequence>
<proteinExistence type="predicted"/>